<feature type="compositionally biased region" description="Basic residues" evidence="11">
    <location>
        <begin position="497"/>
        <end position="518"/>
    </location>
</feature>
<feature type="compositionally biased region" description="Acidic residues" evidence="11">
    <location>
        <begin position="412"/>
        <end position="435"/>
    </location>
</feature>
<dbReference type="InterPro" id="IPR013034">
    <property type="entry name" value="DNA_topo_DNA_db_N_dom1"/>
</dbReference>
<dbReference type="InterPro" id="IPR051062">
    <property type="entry name" value="Topoisomerase_IB"/>
</dbReference>
<evidence type="ECO:0000256" key="6">
    <source>
        <dbReference type="ARBA" id="ARBA00023235"/>
    </source>
</evidence>
<dbReference type="InterPro" id="IPR011010">
    <property type="entry name" value="DNA_brk_join_enz"/>
</dbReference>
<feature type="signal peptide" evidence="12">
    <location>
        <begin position="1"/>
        <end position="26"/>
    </location>
</feature>
<keyword evidence="12" id="KW-0732">Signal</keyword>
<dbReference type="SUPFAM" id="SSF56349">
    <property type="entry name" value="DNA breaking-rejoining enzymes"/>
    <property type="match status" value="1"/>
</dbReference>
<dbReference type="FunFam" id="1.10.132.10:FF:000001">
    <property type="entry name" value="DNA topoisomerase I"/>
    <property type="match status" value="1"/>
</dbReference>
<evidence type="ECO:0000256" key="3">
    <source>
        <dbReference type="ARBA" id="ARBA00006645"/>
    </source>
</evidence>
<dbReference type="InterPro" id="IPR025834">
    <property type="entry name" value="TopoI_C_dom"/>
</dbReference>
<dbReference type="EnsemblMetazoa" id="XM_022816212">
    <property type="protein sequence ID" value="XP_022671947"/>
    <property type="gene ID" value="LOC111254879"/>
</dbReference>
<evidence type="ECO:0000256" key="9">
    <source>
        <dbReference type="RuleBase" id="RU365101"/>
    </source>
</evidence>
<dbReference type="CDD" id="cd00659">
    <property type="entry name" value="Topo_IB_C"/>
    <property type="match status" value="1"/>
</dbReference>
<dbReference type="Gene3D" id="1.10.10.41">
    <property type="entry name" value="Yeast DNA topoisomerase - domain 1"/>
    <property type="match status" value="1"/>
</dbReference>
<feature type="compositionally biased region" description="Basic residues" evidence="11">
    <location>
        <begin position="288"/>
        <end position="298"/>
    </location>
</feature>
<feature type="domain" description="DNA topoisomerase I eukaryotic-type" evidence="13">
    <location>
        <begin position="895"/>
        <end position="1265"/>
    </location>
</feature>
<dbReference type="OMA" id="TRASADX"/>
<protein>
    <recommendedName>
        <fullName evidence="9">DNA topoisomerase I</fullName>
        <ecNumber evidence="9">5.6.2.1</ecNumber>
    </recommendedName>
    <alternativeName>
        <fullName evidence="9">DNA topoisomerase 1</fullName>
    </alternativeName>
</protein>
<dbReference type="SUPFAM" id="SSF56741">
    <property type="entry name" value="Eukaryotic DNA topoisomerase I, N-terminal DNA-binding fragment"/>
    <property type="match status" value="1"/>
</dbReference>
<dbReference type="FunFam" id="2.170.11.10:FF:000001">
    <property type="entry name" value="DNA topoisomerase I"/>
    <property type="match status" value="1"/>
</dbReference>
<dbReference type="GO" id="GO:0007059">
    <property type="term" value="P:chromosome segregation"/>
    <property type="evidence" value="ECO:0007669"/>
    <property type="project" value="TreeGrafter"/>
</dbReference>
<name>A0A7M7KUI5_VARDE</name>
<evidence type="ECO:0000256" key="4">
    <source>
        <dbReference type="ARBA" id="ARBA00023029"/>
    </source>
</evidence>
<evidence type="ECO:0000256" key="5">
    <source>
        <dbReference type="ARBA" id="ARBA00023125"/>
    </source>
</evidence>
<comment type="function">
    <text evidence="9">Releases the supercoiling and torsional tension of DNA introduced during the DNA replication and transcription by transiently cleaving and rejoining one strand of the DNA duplex. Introduces a single-strand break via transesterification at the specific target site 5'-[CT]CCTTp site in duplex DNA. The scissile phosphodiester is attacked by the catalytic tyrosine of the enzyme, resulting in the formation of a DNA-(3'-phosphotyrosyl)-enzyme intermediate and the expulsion of a 5'-OH DNA strand. The free DNA strand then undergoes passage around the unbroken strand thus removing DNA supercoils. Finally, in the religation step, the DNA 5'-OH attacks the covalent intermediate to expel the active-site tyrosine and restore the DNA phosphodiester backbone.</text>
</comment>
<dbReference type="PRINTS" id="PR00416">
    <property type="entry name" value="EUTPISMRASEI"/>
</dbReference>
<comment type="catalytic activity">
    <reaction evidence="1 8 9">
        <text>ATP-independent breakage of single-stranded DNA, followed by passage and rejoining.</text>
        <dbReference type="EC" id="5.6.2.1"/>
    </reaction>
</comment>
<dbReference type="Pfam" id="PF14370">
    <property type="entry name" value="Topo_C_assoc"/>
    <property type="match status" value="1"/>
</dbReference>
<evidence type="ECO:0000256" key="2">
    <source>
        <dbReference type="ARBA" id="ARBA00004123"/>
    </source>
</evidence>
<dbReference type="Pfam" id="PF02919">
    <property type="entry name" value="Topoisom_I_N"/>
    <property type="match status" value="1"/>
</dbReference>
<keyword evidence="4 8" id="KW-0799">Topoisomerase</keyword>
<dbReference type="OrthoDB" id="47179at2759"/>
<dbReference type="InterPro" id="IPR013500">
    <property type="entry name" value="TopoI_cat_euk"/>
</dbReference>
<feature type="compositionally biased region" description="Basic and acidic residues" evidence="11">
    <location>
        <begin position="109"/>
        <end position="152"/>
    </location>
</feature>
<evidence type="ECO:0000259" key="13">
    <source>
        <dbReference type="SMART" id="SM00435"/>
    </source>
</evidence>
<dbReference type="InterPro" id="IPR018521">
    <property type="entry name" value="TopoIB_AS"/>
</dbReference>
<dbReference type="KEGG" id="vde:111254879"/>
<feature type="coiled-coil region" evidence="10">
    <location>
        <begin position="1179"/>
        <end position="1239"/>
    </location>
</feature>
<feature type="compositionally biased region" description="Basic and acidic residues" evidence="11">
    <location>
        <begin position="436"/>
        <end position="445"/>
    </location>
</feature>
<reference evidence="14" key="1">
    <citation type="submission" date="2021-01" db="UniProtKB">
        <authorList>
            <consortium name="EnsemblMetazoa"/>
        </authorList>
    </citation>
    <scope>IDENTIFICATION</scope>
</reference>
<feature type="compositionally biased region" description="Basic and acidic residues" evidence="11">
    <location>
        <begin position="299"/>
        <end position="342"/>
    </location>
</feature>
<evidence type="ECO:0000256" key="1">
    <source>
        <dbReference type="ARBA" id="ARBA00000213"/>
    </source>
</evidence>
<keyword evidence="7" id="KW-0539">Nucleus</keyword>
<evidence type="ECO:0000313" key="14">
    <source>
        <dbReference type="EnsemblMetazoa" id="XP_022671947"/>
    </source>
</evidence>
<dbReference type="GO" id="GO:0006260">
    <property type="term" value="P:DNA replication"/>
    <property type="evidence" value="ECO:0007669"/>
    <property type="project" value="TreeGrafter"/>
</dbReference>
<feature type="compositionally biased region" description="Acidic residues" evidence="11">
    <location>
        <begin position="604"/>
        <end position="616"/>
    </location>
</feature>
<evidence type="ECO:0000313" key="15">
    <source>
        <dbReference type="Proteomes" id="UP000594260"/>
    </source>
</evidence>
<dbReference type="FunFam" id="3.90.15.10:FF:000001">
    <property type="entry name" value="DNA topoisomerase I"/>
    <property type="match status" value="1"/>
</dbReference>
<evidence type="ECO:0000256" key="8">
    <source>
        <dbReference type="PROSITE-ProRule" id="PRU01382"/>
    </source>
</evidence>
<dbReference type="CDD" id="cd03488">
    <property type="entry name" value="Topoisomer_IB_N_htopoI_like"/>
    <property type="match status" value="1"/>
</dbReference>
<dbReference type="GO" id="GO:0006265">
    <property type="term" value="P:DNA topological change"/>
    <property type="evidence" value="ECO:0007669"/>
    <property type="project" value="UniProtKB-UniRule"/>
</dbReference>
<feature type="compositionally biased region" description="Basic residues" evidence="11">
    <location>
        <begin position="661"/>
        <end position="672"/>
    </location>
</feature>
<keyword evidence="10" id="KW-0175">Coiled coil</keyword>
<evidence type="ECO:0000256" key="10">
    <source>
        <dbReference type="SAM" id="Coils"/>
    </source>
</evidence>
<feature type="compositionally biased region" description="Basic and acidic residues" evidence="11">
    <location>
        <begin position="380"/>
        <end position="390"/>
    </location>
</feature>
<dbReference type="GO" id="GO:0005694">
    <property type="term" value="C:chromosome"/>
    <property type="evidence" value="ECO:0007669"/>
    <property type="project" value="InterPro"/>
</dbReference>
<keyword evidence="15" id="KW-1185">Reference proteome</keyword>
<sequence length="1293" mass="147968">MLCGWRRFALCSYWWLGAAAAAAASATRSSSTDCSIATYSCVVPSLSPLGQLIWLEPHAVQFSPSFVLEIVALNDPVKDRDGCTAKMASTEAVTDKKENGHINGSIENGDAHKNDEKRHSSSGHRDSSAKDKDHQRSKDKHSSSSKDKDKHRSSSSHHSSSKDKDRHRSDKDKDRHRLDKEKDRHRSDRDKERADKDKDRHRDKHRSSDKDKHRSDKDKDRDKDKHRSSDKDKEKDKHRSSDGKDKDKERKSHSSSSKDKDRDREKDKDRHSTSSKSKDKDRHSSSSSHHKDKHSSSHHRSEKDREKDRHHSSSHRDREKDQERRERKGREKREKEEADRMKNGGPPPNNNNGSGSDARFDDEYSMELGSTLANGLEPDMAVKTEPDSPMRCEQPMPRMTMTLVSETVKEEDKDESMEQQDEDDDDDADEADSGADEGKLTLKEEEGSEPEDAEKDAQEDDSDNEPLAAKLARVRQTKIEASQESADESDDEPLSKKLSRVKKAQAAKSRTGKKRKHSHGTDDSDSDHGDDDDDDDCKMDVDGNDTSDDDDDGGDDDDDAEAGVNVGNEHNGGDDRMKGAKSSRLAFKVEPIENSATTGSSSDNNEDSQSEDSDEEPLAKTLERARKRARLEDQSISQETGYGSTSDSDEPLSKKLERYKAKSKMKAHKNKFKTASDDDDWGAGGDSDDSGAMKKRKKTAKTKASTRTPVKKGARPSTDAEAVSPKKRKADEEEEDVWKWWEEDKKPEGVKWNTLEHKGPVFAPDYEPLPDNVPFFYNGKRIKLSLEAEEIATFYARMLDHDYTQKEAFNKNFFHDWRKFMTAQEKETISDLKKCDFSKMASYFKELSELRKNRTKDEKLEEKKKNEAQIKEYGFCIIDGHKQKIGNFKIEPPGLFRGRGEHPKMGKLKTRTQPEDVIINIGKDAPIPPPPKGHRWKEVRHDNTVTWLCCWTENIAGSNKYIMLNPSSKLKGEKDFQKYETARRLKSCVKSIRDNYQADWKSKEMRIRQRAVALYFIDKLALRAGNEKDSDEQADTVGCCSLRVEHIRLHDELDGKENVVEFDFLGKDSIRYQNAVPVEKRVYKNVKLFCEGKKPGDDLFDRLNTTILNKHLNELMEGLTAKVFRTYNASKTLQEQLEQLTDPDMSIAEKMLAYNRANRAVAVLCNHQRAVPKTFEKSMENLQKKIDEKEDQIIEAKREYREAKKHADKATAEKKHKRLLTLEDQLKKLQVQATDREENKQIALGTSKLNYLDPRISVAWCKKWGVPIEKVYNKTQRDKFRWAIEMVEGDYKF</sequence>
<dbReference type="InterPro" id="IPR048045">
    <property type="entry name" value="Topoisomer_I_DNA-bd"/>
</dbReference>
<dbReference type="Proteomes" id="UP000594260">
    <property type="component" value="Unplaced"/>
</dbReference>
<dbReference type="PANTHER" id="PTHR10290:SF3">
    <property type="entry name" value="DNA TOPOISOMERASE 1"/>
    <property type="match status" value="1"/>
</dbReference>
<evidence type="ECO:0000256" key="12">
    <source>
        <dbReference type="SAM" id="SignalP"/>
    </source>
</evidence>
<dbReference type="FunFam" id="1.10.10.41:FF:000001">
    <property type="entry name" value="DNA topoisomerase I"/>
    <property type="match status" value="1"/>
</dbReference>
<dbReference type="InParanoid" id="A0A7M7KUI5"/>
<feature type="compositionally biased region" description="Basic and acidic residues" evidence="11">
    <location>
        <begin position="651"/>
        <end position="660"/>
    </location>
</feature>
<dbReference type="SMART" id="SM00435">
    <property type="entry name" value="TOPEUc"/>
    <property type="match status" value="1"/>
</dbReference>
<dbReference type="PROSITE" id="PS00176">
    <property type="entry name" value="TOPO_IB_1"/>
    <property type="match status" value="1"/>
</dbReference>
<dbReference type="RefSeq" id="XP_022671947.1">
    <property type="nucleotide sequence ID" value="XM_022816212.1"/>
</dbReference>
<dbReference type="InterPro" id="IPR008336">
    <property type="entry name" value="TopoI_DNA-bd_euk"/>
</dbReference>
<dbReference type="Pfam" id="PF01028">
    <property type="entry name" value="Topoisom_I"/>
    <property type="match status" value="1"/>
</dbReference>
<dbReference type="GO" id="GO:0003677">
    <property type="term" value="F:DNA binding"/>
    <property type="evidence" value="ECO:0007669"/>
    <property type="project" value="UniProtKB-UniRule"/>
</dbReference>
<dbReference type="GO" id="GO:0005730">
    <property type="term" value="C:nucleolus"/>
    <property type="evidence" value="ECO:0007669"/>
    <property type="project" value="TreeGrafter"/>
</dbReference>
<dbReference type="InterPro" id="IPR001631">
    <property type="entry name" value="TopoI"/>
</dbReference>
<dbReference type="InterPro" id="IPR014727">
    <property type="entry name" value="TopoI_cat_a/b-sub_euk"/>
</dbReference>
<feature type="active site" description="O-(3'-phospho-DNA)-tyrosine intermediate" evidence="8">
    <location>
        <position position="1251"/>
    </location>
</feature>
<comment type="similarity">
    <text evidence="3 8 9">Belongs to the type IB topoisomerase family.</text>
</comment>
<dbReference type="Gene3D" id="1.10.132.10">
    <property type="match status" value="1"/>
</dbReference>
<feature type="compositionally biased region" description="Polar residues" evidence="11">
    <location>
        <begin position="634"/>
        <end position="646"/>
    </location>
</feature>
<accession>A0A7M7KUI5</accession>
<proteinExistence type="inferred from homology"/>
<dbReference type="SUPFAM" id="SSF46596">
    <property type="entry name" value="Eukaryotic DNA topoisomerase I, dispensable insert domain"/>
    <property type="match status" value="1"/>
</dbReference>
<dbReference type="InterPro" id="IPR013030">
    <property type="entry name" value="DNA_topo_DNA_db_N_dom2"/>
</dbReference>
<dbReference type="PANTHER" id="PTHR10290">
    <property type="entry name" value="DNA TOPOISOMERASE I"/>
    <property type="match status" value="1"/>
</dbReference>
<keyword evidence="6 8" id="KW-0413">Isomerase</keyword>
<dbReference type="Gene3D" id="2.170.11.10">
    <property type="entry name" value="DNA Topoisomerase I, domain 2"/>
    <property type="match status" value="1"/>
</dbReference>
<dbReference type="EC" id="5.6.2.1" evidence="9"/>
<evidence type="ECO:0000256" key="11">
    <source>
        <dbReference type="SAM" id="MobiDB-lite"/>
    </source>
</evidence>
<dbReference type="Gene3D" id="3.90.15.10">
    <property type="entry name" value="Topoisomerase I, Chain A, domain 3"/>
    <property type="match status" value="1"/>
</dbReference>
<dbReference type="InterPro" id="IPR013499">
    <property type="entry name" value="TopoI_euk"/>
</dbReference>
<feature type="compositionally biased region" description="Acidic residues" evidence="11">
    <location>
        <begin position="523"/>
        <end position="561"/>
    </location>
</feature>
<feature type="region of interest" description="Disordered" evidence="11">
    <location>
        <begin position="88"/>
        <end position="729"/>
    </location>
</feature>
<dbReference type="InterPro" id="IPR014711">
    <property type="entry name" value="TopoI_cat_a-hlx-sub_euk"/>
</dbReference>
<feature type="compositionally biased region" description="Basic and acidic residues" evidence="11">
    <location>
        <begin position="160"/>
        <end position="284"/>
    </location>
</feature>
<feature type="chain" id="PRO_5029775664" description="DNA topoisomerase I" evidence="12">
    <location>
        <begin position="27"/>
        <end position="1293"/>
    </location>
</feature>
<keyword evidence="5 8" id="KW-0238">DNA-binding</keyword>
<comment type="subcellular location">
    <subcellularLocation>
        <location evidence="2">Nucleus</location>
    </subcellularLocation>
</comment>
<feature type="compositionally biased region" description="Acidic residues" evidence="11">
    <location>
        <begin position="677"/>
        <end position="689"/>
    </location>
</feature>
<feature type="compositionally biased region" description="Acidic residues" evidence="11">
    <location>
        <begin position="446"/>
        <end position="464"/>
    </location>
</feature>
<dbReference type="InterPro" id="IPR036202">
    <property type="entry name" value="TopoI_DNA-bd_euk_N_sf"/>
</dbReference>
<dbReference type="GO" id="GO:0003917">
    <property type="term" value="F:DNA topoisomerase type I (single strand cut, ATP-independent) activity"/>
    <property type="evidence" value="ECO:0007669"/>
    <property type="project" value="UniProtKB-UniRule"/>
</dbReference>
<organism evidence="14 15">
    <name type="scientific">Varroa destructor</name>
    <name type="common">Honeybee mite</name>
    <dbReference type="NCBI Taxonomy" id="109461"/>
    <lineage>
        <taxon>Eukaryota</taxon>
        <taxon>Metazoa</taxon>
        <taxon>Ecdysozoa</taxon>
        <taxon>Arthropoda</taxon>
        <taxon>Chelicerata</taxon>
        <taxon>Arachnida</taxon>
        <taxon>Acari</taxon>
        <taxon>Parasitiformes</taxon>
        <taxon>Mesostigmata</taxon>
        <taxon>Gamasina</taxon>
        <taxon>Dermanyssoidea</taxon>
        <taxon>Varroidae</taxon>
        <taxon>Varroa</taxon>
    </lineage>
</organism>
<dbReference type="PROSITE" id="PS52038">
    <property type="entry name" value="TOPO_IB_2"/>
    <property type="match status" value="1"/>
</dbReference>
<evidence type="ECO:0000256" key="7">
    <source>
        <dbReference type="ARBA" id="ARBA00023242"/>
    </source>
</evidence>
<dbReference type="GeneID" id="111254879"/>